<sequence>KTKKWASVKLIEIGHIGELVKVL</sequence>
<gene>
    <name evidence="1" type="ORF">ACD_78C00089G0003</name>
</gene>
<dbReference type="AlphaFoldDB" id="K1XIY9"/>
<reference evidence="1" key="1">
    <citation type="journal article" date="2012" name="Science">
        <title>Fermentation, hydrogen, and sulfur metabolism in multiple uncultivated bacterial phyla.</title>
        <authorList>
            <person name="Wrighton K.C."/>
            <person name="Thomas B.C."/>
            <person name="Sharon I."/>
            <person name="Miller C.S."/>
            <person name="Castelle C.J."/>
            <person name="VerBerkmoes N.C."/>
            <person name="Wilkins M.J."/>
            <person name="Hettich R.L."/>
            <person name="Lipton M.S."/>
            <person name="Williams K.H."/>
            <person name="Long P.E."/>
            <person name="Banfield J.F."/>
        </authorList>
    </citation>
    <scope>NUCLEOTIDE SEQUENCE [LARGE SCALE GENOMIC DNA]</scope>
</reference>
<accession>K1XIY9</accession>
<evidence type="ECO:0000313" key="1">
    <source>
        <dbReference type="EMBL" id="EKD30330.1"/>
    </source>
</evidence>
<feature type="non-terminal residue" evidence="1">
    <location>
        <position position="1"/>
    </location>
</feature>
<name>K1XIY9_9BACT</name>
<protein>
    <submittedName>
        <fullName evidence="1">Uncharacterized protein</fullName>
    </submittedName>
</protein>
<proteinExistence type="predicted"/>
<organism evidence="1">
    <name type="scientific">uncultured bacterium</name>
    <name type="common">gcode 4</name>
    <dbReference type="NCBI Taxonomy" id="1234023"/>
    <lineage>
        <taxon>Bacteria</taxon>
        <taxon>environmental samples</taxon>
    </lineage>
</organism>
<comment type="caution">
    <text evidence="1">The sequence shown here is derived from an EMBL/GenBank/DDBJ whole genome shotgun (WGS) entry which is preliminary data.</text>
</comment>
<dbReference type="EMBL" id="AMFJ01034089">
    <property type="protein sequence ID" value="EKD30330.1"/>
    <property type="molecule type" value="Genomic_DNA"/>
</dbReference>